<reference evidence="2" key="1">
    <citation type="journal article" date="2014" name="Int. J. Syst. Evol. Microbiol.">
        <title>Complete genome sequence of Corynebacterium casei LMG S-19264T (=DSM 44701T), isolated from a smear-ripened cheese.</title>
        <authorList>
            <consortium name="US DOE Joint Genome Institute (JGI-PGF)"/>
            <person name="Walter F."/>
            <person name="Albersmeier A."/>
            <person name="Kalinowski J."/>
            <person name="Ruckert C."/>
        </authorList>
    </citation>
    <scope>NUCLEOTIDE SEQUENCE</scope>
    <source>
        <strain evidence="2">KCTC 22169</strain>
    </source>
</reference>
<dbReference type="Proteomes" id="UP000626148">
    <property type="component" value="Unassembled WGS sequence"/>
</dbReference>
<reference evidence="2" key="2">
    <citation type="submission" date="2020-09" db="EMBL/GenBank/DDBJ databases">
        <authorList>
            <person name="Sun Q."/>
            <person name="Kim S."/>
        </authorList>
    </citation>
    <scope>NUCLEOTIDE SEQUENCE</scope>
    <source>
        <strain evidence="2">KCTC 22169</strain>
    </source>
</reference>
<keyword evidence="3" id="KW-1185">Reference proteome</keyword>
<sequence length="101" mass="11295">MTPTLFNLSLFGLAGAGLGFLFFGWLWLSTRSLPRSGWGAFLWLLSLIGRFALVMAGLVWVVRQGDGDWTAPVAALFGFTVVRWLFTRSQRPTHRAHRTSP</sequence>
<keyword evidence="1" id="KW-0472">Membrane</keyword>
<dbReference type="RefSeq" id="WP_189610517.1">
    <property type="nucleotide sequence ID" value="NZ_BMXR01000008.1"/>
</dbReference>
<protein>
    <recommendedName>
        <fullName evidence="4">F1/F0 ATPase, subunit 2</fullName>
    </recommendedName>
</protein>
<evidence type="ECO:0000313" key="2">
    <source>
        <dbReference type="EMBL" id="GGX61854.1"/>
    </source>
</evidence>
<keyword evidence="1" id="KW-1133">Transmembrane helix</keyword>
<dbReference type="Pfam" id="PF12966">
    <property type="entry name" value="AtpR"/>
    <property type="match status" value="1"/>
</dbReference>
<dbReference type="InterPro" id="IPR017581">
    <property type="entry name" value="AtpR-like"/>
</dbReference>
<accession>A0A918KFH0</accession>
<feature type="transmembrane region" description="Helical" evidence="1">
    <location>
        <begin position="40"/>
        <end position="63"/>
    </location>
</feature>
<feature type="transmembrane region" description="Helical" evidence="1">
    <location>
        <begin position="69"/>
        <end position="86"/>
    </location>
</feature>
<dbReference type="EMBL" id="BMXR01000008">
    <property type="protein sequence ID" value="GGX61854.1"/>
    <property type="molecule type" value="Genomic_DNA"/>
</dbReference>
<gene>
    <name evidence="2" type="ORF">GCM10007392_32130</name>
</gene>
<dbReference type="AlphaFoldDB" id="A0A918KFH0"/>
<comment type="caution">
    <text evidence="2">The sequence shown here is derived from an EMBL/GenBank/DDBJ whole genome shotgun (WGS) entry which is preliminary data.</text>
</comment>
<name>A0A918KFH0_9GAMM</name>
<evidence type="ECO:0000313" key="3">
    <source>
        <dbReference type="Proteomes" id="UP000626148"/>
    </source>
</evidence>
<keyword evidence="1" id="KW-0812">Transmembrane</keyword>
<proteinExistence type="predicted"/>
<organism evidence="2 3">
    <name type="scientific">Saccharospirillum salsuginis</name>
    <dbReference type="NCBI Taxonomy" id="418750"/>
    <lineage>
        <taxon>Bacteria</taxon>
        <taxon>Pseudomonadati</taxon>
        <taxon>Pseudomonadota</taxon>
        <taxon>Gammaproteobacteria</taxon>
        <taxon>Oceanospirillales</taxon>
        <taxon>Saccharospirillaceae</taxon>
        <taxon>Saccharospirillum</taxon>
    </lineage>
</organism>
<evidence type="ECO:0000256" key="1">
    <source>
        <dbReference type="SAM" id="Phobius"/>
    </source>
</evidence>
<feature type="transmembrane region" description="Helical" evidence="1">
    <location>
        <begin position="6"/>
        <end position="28"/>
    </location>
</feature>
<evidence type="ECO:0008006" key="4">
    <source>
        <dbReference type="Google" id="ProtNLM"/>
    </source>
</evidence>